<evidence type="ECO:0000256" key="1">
    <source>
        <dbReference type="SAM" id="Phobius"/>
    </source>
</evidence>
<evidence type="ECO:0000313" key="2">
    <source>
        <dbReference type="EMBL" id="MDI9874643.1"/>
    </source>
</evidence>
<gene>
    <name evidence="2" type="ORF">QM481_08895</name>
</gene>
<organism evidence="2 3">
    <name type="scientific">Flectobacillus rivi</name>
    <dbReference type="NCBI Taxonomy" id="2984209"/>
    <lineage>
        <taxon>Bacteria</taxon>
        <taxon>Pseudomonadati</taxon>
        <taxon>Bacteroidota</taxon>
        <taxon>Cytophagia</taxon>
        <taxon>Cytophagales</taxon>
        <taxon>Flectobacillaceae</taxon>
        <taxon>Flectobacillus</taxon>
    </lineage>
</organism>
<evidence type="ECO:0000313" key="3">
    <source>
        <dbReference type="Proteomes" id="UP001225761"/>
    </source>
</evidence>
<accession>A0ABT6Z0M8</accession>
<keyword evidence="1" id="KW-0812">Transmembrane</keyword>
<dbReference type="EMBL" id="JASHIE010000005">
    <property type="protein sequence ID" value="MDI9874643.1"/>
    <property type="molecule type" value="Genomic_DNA"/>
</dbReference>
<name>A0ABT6Z0M8_9BACT</name>
<dbReference type="Proteomes" id="UP001225761">
    <property type="component" value="Unassembled WGS sequence"/>
</dbReference>
<comment type="caution">
    <text evidence="2">The sequence shown here is derived from an EMBL/GenBank/DDBJ whole genome shotgun (WGS) entry which is preliminary data.</text>
</comment>
<proteinExistence type="predicted"/>
<feature type="transmembrane region" description="Helical" evidence="1">
    <location>
        <begin position="12"/>
        <end position="30"/>
    </location>
</feature>
<keyword evidence="3" id="KW-1185">Reference proteome</keyword>
<keyword evidence="1" id="KW-1133">Transmembrane helix</keyword>
<protein>
    <submittedName>
        <fullName evidence="2">Uncharacterized protein</fullName>
    </submittedName>
</protein>
<sequence length="216" mass="24436">MLDNENQYLTTKPNYTVIIVLGLLLLYLLIKDELAQSAQINNENKIIEDPNYNLASQLRSAFNISLISDWITTYDEDMIFDVAGKITDWQGVQQAYYKLYSETLISRLGKVFKDSPQKLNLFYSKVSGTKNTNPLIPKGGNLKLGAQTTSINPTTAFDLEDSRIVLRTYSAGKEVGKYLGDFNKQIKGITYAVIEIPWYVVLTKKALVVKNDLITY</sequence>
<reference evidence="2 3" key="1">
    <citation type="submission" date="2023-05" db="EMBL/GenBank/DDBJ databases">
        <title>Novel species of genus Flectobacillus isolated from stream in China.</title>
        <authorList>
            <person name="Lu H."/>
        </authorList>
    </citation>
    <scope>NUCLEOTIDE SEQUENCE [LARGE SCALE GENOMIC DNA]</scope>
    <source>
        <strain evidence="2 3">LFS242W</strain>
    </source>
</reference>
<keyword evidence="1" id="KW-0472">Membrane</keyword>
<dbReference type="RefSeq" id="WP_283381478.1">
    <property type="nucleotide sequence ID" value="NZ_JASHIE010000005.1"/>
</dbReference>